<protein>
    <recommendedName>
        <fullName evidence="7">PucR family transcriptional regulator</fullName>
    </recommendedName>
</protein>
<dbReference type="EMBL" id="AP022567">
    <property type="protein sequence ID" value="BBX34304.1"/>
    <property type="molecule type" value="Genomic_DNA"/>
</dbReference>
<proteinExistence type="inferred from homology"/>
<dbReference type="Gene3D" id="1.10.10.2840">
    <property type="entry name" value="PucR C-terminal helix-turn-helix domain"/>
    <property type="match status" value="1"/>
</dbReference>
<dbReference type="Pfam" id="PF14361">
    <property type="entry name" value="RsbRD_N"/>
    <property type="match status" value="1"/>
</dbReference>
<reference evidence="5 6" key="1">
    <citation type="journal article" date="2019" name="Emerg. Microbes Infect.">
        <title>Comprehensive subspecies identification of 175 nontuberculous mycobacteria species based on 7547 genomic profiles.</title>
        <authorList>
            <person name="Matsumoto Y."/>
            <person name="Kinjo T."/>
            <person name="Motooka D."/>
            <person name="Nabeya D."/>
            <person name="Jung N."/>
            <person name="Uechi K."/>
            <person name="Horii T."/>
            <person name="Iida T."/>
            <person name="Fujita J."/>
            <person name="Nakamura S."/>
        </authorList>
    </citation>
    <scope>NUCLEOTIDE SEQUENCE [LARGE SCALE GENOMIC DNA]</scope>
    <source>
        <strain evidence="5 6">JCM 12375</strain>
    </source>
</reference>
<comment type="similarity">
    <text evidence="1">Belongs to the CdaR family.</text>
</comment>
<name>A0ABM7HUQ2_MYCME</name>
<dbReference type="Pfam" id="PF13556">
    <property type="entry name" value="HTH_30"/>
    <property type="match status" value="1"/>
</dbReference>
<evidence type="ECO:0000259" key="3">
    <source>
        <dbReference type="Pfam" id="PF14361"/>
    </source>
</evidence>
<dbReference type="Proteomes" id="UP000465622">
    <property type="component" value="Chromosome"/>
</dbReference>
<organism evidence="5 6">
    <name type="scientific">Mycolicibacterium mageritense</name>
    <name type="common">Mycobacterium mageritense</name>
    <dbReference type="NCBI Taxonomy" id="53462"/>
    <lineage>
        <taxon>Bacteria</taxon>
        <taxon>Bacillati</taxon>
        <taxon>Actinomycetota</taxon>
        <taxon>Actinomycetes</taxon>
        <taxon>Mycobacteriales</taxon>
        <taxon>Mycobacteriaceae</taxon>
        <taxon>Mycolicibacterium</taxon>
    </lineage>
</organism>
<accession>A0ABM7HUQ2</accession>
<evidence type="ECO:0000259" key="4">
    <source>
        <dbReference type="Pfam" id="PF17853"/>
    </source>
</evidence>
<dbReference type="InterPro" id="IPR051448">
    <property type="entry name" value="CdaR-like_regulators"/>
</dbReference>
<dbReference type="InterPro" id="IPR025736">
    <property type="entry name" value="PucR_C-HTH_dom"/>
</dbReference>
<evidence type="ECO:0000313" key="5">
    <source>
        <dbReference type="EMBL" id="BBX34304.1"/>
    </source>
</evidence>
<sequence>MRRMSGSAVHDLVTCAREDLAQVVDDACTAIRGQLEFYRHGDAVPVDDLKQSVALNLGALLDALVDPDATSHVGAAEETGRTRARQRAPLPEVLQAFRIANTTLWDGLAGRVRGAVDPRSLSALAEVANVLWHRADAQARALTDSYRDATAELVAAHERRRAALVDALFSGHIVLNSGPWEIGKMLGLSLDGSLVVAVVETSGTPQDGRAAVEKRLAEHGIVSAWYVNTTLYAGVVSLREDQHGLMLRMLREAGVTRAGLSPVYRSLADTPRAFHLARTALAEIPAGDAAIREFSSSPLAGLVARDPDEGRRMAQDVLGAVLDLPAEDRQGLLETLRVYFDEGGSTERTARTLHCHPNTVRYRLHRITELTGRSLNEPRTLAELVTATYALGSHDDNGRRGGVGPRRSTG</sequence>
<feature type="domain" description="CdaR GGDEF-like" evidence="4">
    <location>
        <begin position="181"/>
        <end position="281"/>
    </location>
</feature>
<evidence type="ECO:0008006" key="7">
    <source>
        <dbReference type="Google" id="ProtNLM"/>
    </source>
</evidence>
<dbReference type="Pfam" id="PF17853">
    <property type="entry name" value="GGDEF_2"/>
    <property type="match status" value="1"/>
</dbReference>
<evidence type="ECO:0000313" key="6">
    <source>
        <dbReference type="Proteomes" id="UP000465622"/>
    </source>
</evidence>
<gene>
    <name evidence="5" type="ORF">MMAGJ_35860</name>
</gene>
<dbReference type="PANTHER" id="PTHR33744">
    <property type="entry name" value="CARBOHYDRATE DIACID REGULATOR"/>
    <property type="match status" value="1"/>
</dbReference>
<dbReference type="InterPro" id="IPR041522">
    <property type="entry name" value="CdaR_GGDEF"/>
</dbReference>
<feature type="domain" description="RsbT co-antagonist protein RsbRD N-terminal" evidence="3">
    <location>
        <begin position="22"/>
        <end position="161"/>
    </location>
</feature>
<dbReference type="InterPro" id="IPR025751">
    <property type="entry name" value="RsbRD_N_dom"/>
</dbReference>
<dbReference type="InterPro" id="IPR042070">
    <property type="entry name" value="PucR_C-HTH_sf"/>
</dbReference>
<evidence type="ECO:0000256" key="1">
    <source>
        <dbReference type="ARBA" id="ARBA00006754"/>
    </source>
</evidence>
<dbReference type="PANTHER" id="PTHR33744:SF1">
    <property type="entry name" value="DNA-BINDING TRANSCRIPTIONAL ACTIVATOR ADER"/>
    <property type="match status" value="1"/>
</dbReference>
<evidence type="ECO:0000259" key="2">
    <source>
        <dbReference type="Pfam" id="PF13556"/>
    </source>
</evidence>
<feature type="domain" description="PucR C-terminal helix-turn-helix" evidence="2">
    <location>
        <begin position="332"/>
        <end position="387"/>
    </location>
</feature>
<keyword evidence="6" id="KW-1185">Reference proteome</keyword>